<name>A0A0D8ZWZ5_9CYAN</name>
<dbReference type="GO" id="GO:0016787">
    <property type="term" value="F:hydrolase activity"/>
    <property type="evidence" value="ECO:0007669"/>
    <property type="project" value="UniProtKB-KW"/>
</dbReference>
<dbReference type="EMBL" id="JYON01000001">
    <property type="protein sequence ID" value="KJH73280.1"/>
    <property type="molecule type" value="Genomic_DNA"/>
</dbReference>
<dbReference type="OrthoDB" id="6181537at2"/>
<keyword evidence="3" id="KW-1185">Reference proteome</keyword>
<organism evidence="2 3">
    <name type="scientific">Aliterella atlantica CENA595</name>
    <dbReference type="NCBI Taxonomy" id="1618023"/>
    <lineage>
        <taxon>Bacteria</taxon>
        <taxon>Bacillati</taxon>
        <taxon>Cyanobacteriota</taxon>
        <taxon>Cyanophyceae</taxon>
        <taxon>Chroococcidiopsidales</taxon>
        <taxon>Aliterellaceae</taxon>
        <taxon>Aliterella</taxon>
    </lineage>
</organism>
<dbReference type="InterPro" id="IPR000073">
    <property type="entry name" value="AB_hydrolase_1"/>
</dbReference>
<dbReference type="PANTHER" id="PTHR47914:SF1">
    <property type="entry name" value="ALPHA_BETA-HYDROLASES SUPERFAMILY PROTEIN"/>
    <property type="match status" value="1"/>
</dbReference>
<evidence type="ECO:0000259" key="1">
    <source>
        <dbReference type="Pfam" id="PF12697"/>
    </source>
</evidence>
<dbReference type="Pfam" id="PF12697">
    <property type="entry name" value="Abhydrolase_6"/>
    <property type="match status" value="1"/>
</dbReference>
<proteinExistence type="predicted"/>
<dbReference type="RefSeq" id="WP_045052613.1">
    <property type="nucleotide sequence ID" value="NZ_CAWMDP010000017.1"/>
</dbReference>
<sequence>MVTTPISNRVAQIGGKVNAFQWQWQDRTLAIAYETRGSGSKVLLLPAFSTVSTRMEMQGIADQLAPHFQVVAIDWLGFGQSDRPALDYQPHIYCQLLQDFLHAQFSQPVAVVAAGHAAGYAMQLAQQTPCPWSKMVLLAPTWKGPLRVMGVPTPVRNAVRDLVRSPGIGQVLYTLNTTPAFLKFMYRQHVYVDANKLTPKFMQQKYDITQQSGARYAPAAFVTGTLDPMQSREEFLQIGQGEDRQGDSLSVPTMVVIGEQSPSQSKAEMEALAELPKVQKYTIAGSLGLHEEYANEVAAIVLPFLQN</sequence>
<dbReference type="Proteomes" id="UP000032452">
    <property type="component" value="Unassembled WGS sequence"/>
</dbReference>
<feature type="domain" description="AB hydrolase-1" evidence="1">
    <location>
        <begin position="42"/>
        <end position="276"/>
    </location>
</feature>
<dbReference type="InterPro" id="IPR029058">
    <property type="entry name" value="AB_hydrolase_fold"/>
</dbReference>
<dbReference type="SUPFAM" id="SSF53474">
    <property type="entry name" value="alpha/beta-Hydrolases"/>
    <property type="match status" value="1"/>
</dbReference>
<protein>
    <submittedName>
        <fullName evidence="2">Alpha/beta hydrolase</fullName>
    </submittedName>
</protein>
<gene>
    <name evidence="2" type="ORF">UH38_00280</name>
</gene>
<reference evidence="2 3" key="1">
    <citation type="submission" date="2015-02" db="EMBL/GenBank/DDBJ databases">
        <title>Draft genome of a novel marine cyanobacterium (Chroococcales) isolated from South Atlantic Ocean.</title>
        <authorList>
            <person name="Rigonato J."/>
            <person name="Alvarenga D.O."/>
            <person name="Branco L.H."/>
            <person name="Varani A.M."/>
            <person name="Brandini F.P."/>
            <person name="Fiore M.F."/>
        </authorList>
    </citation>
    <scope>NUCLEOTIDE SEQUENCE [LARGE SCALE GENOMIC DNA]</scope>
    <source>
        <strain evidence="2 3">CENA595</strain>
    </source>
</reference>
<accession>A0A0D8ZWZ5</accession>
<dbReference type="Gene3D" id="3.40.50.1820">
    <property type="entry name" value="alpha/beta hydrolase"/>
    <property type="match status" value="1"/>
</dbReference>
<comment type="caution">
    <text evidence="2">The sequence shown here is derived from an EMBL/GenBank/DDBJ whole genome shotgun (WGS) entry which is preliminary data.</text>
</comment>
<dbReference type="STRING" id="1618023.UH38_00280"/>
<dbReference type="PATRIC" id="fig|1618023.3.peg.1275"/>
<dbReference type="PANTHER" id="PTHR47914">
    <property type="entry name" value="ALPHA/BETA-HYDROLASES SUPERFAMILY PROTEIN"/>
    <property type="match status" value="1"/>
</dbReference>
<evidence type="ECO:0000313" key="2">
    <source>
        <dbReference type="EMBL" id="KJH73280.1"/>
    </source>
</evidence>
<keyword evidence="2" id="KW-0378">Hydrolase</keyword>
<dbReference type="AlphaFoldDB" id="A0A0D8ZWZ5"/>
<evidence type="ECO:0000313" key="3">
    <source>
        <dbReference type="Proteomes" id="UP000032452"/>
    </source>
</evidence>